<accession>A0A9D4ZI22</accession>
<evidence type="ECO:0000256" key="2">
    <source>
        <dbReference type="PROSITE-ProRule" id="PRU00708"/>
    </source>
</evidence>
<dbReference type="PANTHER" id="PTHR47926">
    <property type="entry name" value="PENTATRICOPEPTIDE REPEAT-CONTAINING PROTEIN"/>
    <property type="match status" value="1"/>
</dbReference>
<dbReference type="GO" id="GO:0009451">
    <property type="term" value="P:RNA modification"/>
    <property type="evidence" value="ECO:0007669"/>
    <property type="project" value="InterPro"/>
</dbReference>
<dbReference type="InterPro" id="IPR002885">
    <property type="entry name" value="PPR_rpt"/>
</dbReference>
<keyword evidence="1" id="KW-0677">Repeat</keyword>
<proteinExistence type="predicted"/>
<evidence type="ECO:0000256" key="1">
    <source>
        <dbReference type="ARBA" id="ARBA00022737"/>
    </source>
</evidence>
<dbReference type="NCBIfam" id="TIGR00756">
    <property type="entry name" value="PPR"/>
    <property type="match status" value="1"/>
</dbReference>
<protein>
    <recommendedName>
        <fullName evidence="5">Pentatricopeptide repeat-containing protein</fullName>
    </recommendedName>
</protein>
<feature type="repeat" description="PPR" evidence="2">
    <location>
        <begin position="246"/>
        <end position="280"/>
    </location>
</feature>
<name>A0A9D4ZI22_ADICA</name>
<dbReference type="PROSITE" id="PS51375">
    <property type="entry name" value="PPR"/>
    <property type="match status" value="1"/>
</dbReference>
<evidence type="ECO:0000313" key="3">
    <source>
        <dbReference type="EMBL" id="KAI5076239.1"/>
    </source>
</evidence>
<dbReference type="AlphaFoldDB" id="A0A9D4ZI22"/>
<evidence type="ECO:0000313" key="4">
    <source>
        <dbReference type="Proteomes" id="UP000886520"/>
    </source>
</evidence>
<keyword evidence="4" id="KW-1185">Reference proteome</keyword>
<dbReference type="OrthoDB" id="10383278at2759"/>
<comment type="caution">
    <text evidence="3">The sequence shown here is derived from an EMBL/GenBank/DDBJ whole genome shotgun (WGS) entry which is preliminary data.</text>
</comment>
<reference evidence="3" key="1">
    <citation type="submission" date="2021-01" db="EMBL/GenBank/DDBJ databases">
        <title>Adiantum capillus-veneris genome.</title>
        <authorList>
            <person name="Fang Y."/>
            <person name="Liao Q."/>
        </authorList>
    </citation>
    <scope>NUCLEOTIDE SEQUENCE</scope>
    <source>
        <strain evidence="3">H3</strain>
        <tissue evidence="3">Leaf</tissue>
    </source>
</reference>
<sequence>MLIHQLLPAGYGVHEACQSRSFCTSPQPLLDHLAQPPCSTLQSSSHTEMLSSELHLQDFVADPCHGIQKKYLKDNKHEIVEHSVGVNSCKDLNSCNGRHRGMDRTSNNSGDRNGCISKSDNLLPRSLLDVANVHRAQEIASEVHIASKLGCHHLHRAQLEEQTIEEALACIEGMADEPLPTYVFIPVLKKCRKEKELAPTKRIHLHMCKHGLECHGLLKNFLITIYVDSGFVDEAQRLVSQSKNIDQHSWNTLIKGYLDSGKSKKAFTLYKEMEGKFIPSRRMEMENVLPEVTTWLLCMKACQCPGLLHKVYDLHSRILKQGLETYPPMEHCIANTYAFHGSFEYATVMFDRLPDCDPS</sequence>
<dbReference type="InterPro" id="IPR046960">
    <property type="entry name" value="PPR_At4g14850-like_plant"/>
</dbReference>
<dbReference type="EMBL" id="JABFUD020000008">
    <property type="protein sequence ID" value="KAI5076239.1"/>
    <property type="molecule type" value="Genomic_DNA"/>
</dbReference>
<dbReference type="GO" id="GO:0003723">
    <property type="term" value="F:RNA binding"/>
    <property type="evidence" value="ECO:0007669"/>
    <property type="project" value="InterPro"/>
</dbReference>
<organism evidence="3 4">
    <name type="scientific">Adiantum capillus-veneris</name>
    <name type="common">Maidenhair fern</name>
    <dbReference type="NCBI Taxonomy" id="13818"/>
    <lineage>
        <taxon>Eukaryota</taxon>
        <taxon>Viridiplantae</taxon>
        <taxon>Streptophyta</taxon>
        <taxon>Embryophyta</taxon>
        <taxon>Tracheophyta</taxon>
        <taxon>Polypodiopsida</taxon>
        <taxon>Polypodiidae</taxon>
        <taxon>Polypodiales</taxon>
        <taxon>Pteridineae</taxon>
        <taxon>Pteridaceae</taxon>
        <taxon>Vittarioideae</taxon>
        <taxon>Adiantum</taxon>
    </lineage>
</organism>
<dbReference type="Gene3D" id="1.25.40.10">
    <property type="entry name" value="Tetratricopeptide repeat domain"/>
    <property type="match status" value="1"/>
</dbReference>
<dbReference type="Pfam" id="PF01535">
    <property type="entry name" value="PPR"/>
    <property type="match status" value="1"/>
</dbReference>
<evidence type="ECO:0008006" key="5">
    <source>
        <dbReference type="Google" id="ProtNLM"/>
    </source>
</evidence>
<gene>
    <name evidence="3" type="ORF">GOP47_0008304</name>
</gene>
<dbReference type="Proteomes" id="UP000886520">
    <property type="component" value="Chromosome 8"/>
</dbReference>
<dbReference type="InterPro" id="IPR011990">
    <property type="entry name" value="TPR-like_helical_dom_sf"/>
</dbReference>